<protein>
    <submittedName>
        <fullName evidence="1">Uncharacterized protein</fullName>
    </submittedName>
</protein>
<dbReference type="AlphaFoldDB" id="A0A382D6N6"/>
<evidence type="ECO:0000313" key="1">
    <source>
        <dbReference type="EMBL" id="SVB33243.1"/>
    </source>
</evidence>
<accession>A0A382D6N6</accession>
<name>A0A382D6N6_9ZZZZ</name>
<sequence length="52" mass="6007">MIFLIFLPLYAAGLFLMCKIIGWDMRWTQCSGLVAIAQVMRLLDRALFRSGR</sequence>
<dbReference type="EMBL" id="UINC01037566">
    <property type="protein sequence ID" value="SVB33243.1"/>
    <property type="molecule type" value="Genomic_DNA"/>
</dbReference>
<proteinExistence type="predicted"/>
<organism evidence="1">
    <name type="scientific">marine metagenome</name>
    <dbReference type="NCBI Taxonomy" id="408172"/>
    <lineage>
        <taxon>unclassified sequences</taxon>
        <taxon>metagenomes</taxon>
        <taxon>ecological metagenomes</taxon>
    </lineage>
</organism>
<gene>
    <name evidence="1" type="ORF">METZ01_LOCUS186097</name>
</gene>
<reference evidence="1" key="1">
    <citation type="submission" date="2018-05" db="EMBL/GenBank/DDBJ databases">
        <authorList>
            <person name="Lanie J.A."/>
            <person name="Ng W.-L."/>
            <person name="Kazmierczak K.M."/>
            <person name="Andrzejewski T.M."/>
            <person name="Davidsen T.M."/>
            <person name="Wayne K.J."/>
            <person name="Tettelin H."/>
            <person name="Glass J.I."/>
            <person name="Rusch D."/>
            <person name="Podicherti R."/>
            <person name="Tsui H.-C.T."/>
            <person name="Winkler M.E."/>
        </authorList>
    </citation>
    <scope>NUCLEOTIDE SEQUENCE</scope>
</reference>